<dbReference type="RefSeq" id="XP_021827841.1">
    <property type="nucleotide sequence ID" value="XM_021972149.1"/>
</dbReference>
<evidence type="ECO:0000313" key="2">
    <source>
        <dbReference type="Proteomes" id="UP000515124"/>
    </source>
</evidence>
<evidence type="ECO:0000313" key="3">
    <source>
        <dbReference type="RefSeq" id="XP_021827841.1"/>
    </source>
</evidence>
<protein>
    <submittedName>
        <fullName evidence="3">Uncharacterized protein LOC110768423</fullName>
    </submittedName>
</protein>
<evidence type="ECO:0000259" key="1">
    <source>
        <dbReference type="Pfam" id="PF07727"/>
    </source>
</evidence>
<proteinExistence type="predicted"/>
<gene>
    <name evidence="3" type="primary">LOC110768423</name>
</gene>
<dbReference type="SUPFAM" id="SSF56672">
    <property type="entry name" value="DNA/RNA polymerases"/>
    <property type="match status" value="1"/>
</dbReference>
<dbReference type="GeneID" id="110768423"/>
<dbReference type="Pfam" id="PF07727">
    <property type="entry name" value="RVT_2"/>
    <property type="match status" value="1"/>
</dbReference>
<dbReference type="KEGG" id="pavi:110768423"/>
<keyword evidence="2" id="KW-1185">Reference proteome</keyword>
<dbReference type="InterPro" id="IPR013103">
    <property type="entry name" value="RVT_2"/>
</dbReference>
<accession>A0A6P5TLI4</accession>
<reference evidence="3" key="1">
    <citation type="submission" date="2025-08" db="UniProtKB">
        <authorList>
            <consortium name="RefSeq"/>
        </authorList>
    </citation>
    <scope>IDENTIFICATION</scope>
</reference>
<name>A0A6P5TLI4_PRUAV</name>
<dbReference type="AlphaFoldDB" id="A0A6P5TLI4"/>
<organism evidence="2 3">
    <name type="scientific">Prunus avium</name>
    <name type="common">Cherry</name>
    <name type="synonym">Cerasus avium</name>
    <dbReference type="NCBI Taxonomy" id="42229"/>
    <lineage>
        <taxon>Eukaryota</taxon>
        <taxon>Viridiplantae</taxon>
        <taxon>Streptophyta</taxon>
        <taxon>Embryophyta</taxon>
        <taxon>Tracheophyta</taxon>
        <taxon>Spermatophyta</taxon>
        <taxon>Magnoliopsida</taxon>
        <taxon>eudicotyledons</taxon>
        <taxon>Gunneridae</taxon>
        <taxon>Pentapetalae</taxon>
        <taxon>rosids</taxon>
        <taxon>fabids</taxon>
        <taxon>Rosales</taxon>
        <taxon>Rosaceae</taxon>
        <taxon>Amygdaloideae</taxon>
        <taxon>Amygdaleae</taxon>
        <taxon>Prunus</taxon>
    </lineage>
</organism>
<feature type="domain" description="Reverse transcriptase Ty1/copia-type" evidence="1">
    <location>
        <begin position="31"/>
        <end position="135"/>
    </location>
</feature>
<dbReference type="InterPro" id="IPR043502">
    <property type="entry name" value="DNA/RNA_pol_sf"/>
</dbReference>
<dbReference type="Proteomes" id="UP000515124">
    <property type="component" value="Unplaced"/>
</dbReference>
<sequence length="251" mass="28157">MSTKSTCVSQAVRDPQWCATISEEFYALIRNGTWELVPSSPTQNLISCKWVFRIKRHPNSSIDMYKARLMAKGFHQRLGIDFASTFNPVVKPTTIRVVFYLTFTNLWPIHQLDINNAFMDGSISEDLFMIQLLGSSGPMVSIKDLGSLNYFLGVEVVPTASGVFLSQHKYIQELLNKAHMDGAKEVIVPMSTFAHLLVHDGSPTTDAIEYRRPVSSLQYLSITHPDISFDSEIHGGIFDEEEQGLAVPEEV</sequence>